<dbReference type="SUPFAM" id="SSF48350">
    <property type="entry name" value="GTPase activation domain, GAP"/>
    <property type="match status" value="1"/>
</dbReference>
<dbReference type="InterPro" id="IPR051025">
    <property type="entry name" value="RhoGAP"/>
</dbReference>
<name>A0A7K5C9D9_MOTAL</name>
<dbReference type="Gene3D" id="1.10.555.10">
    <property type="entry name" value="Rho GTPase activation protein"/>
    <property type="match status" value="1"/>
</dbReference>
<feature type="region of interest" description="Disordered" evidence="4">
    <location>
        <begin position="24"/>
        <end position="55"/>
    </location>
</feature>
<keyword evidence="3" id="KW-0175">Coiled coil</keyword>
<feature type="region of interest" description="Disordered" evidence="4">
    <location>
        <begin position="343"/>
        <end position="468"/>
    </location>
</feature>
<keyword evidence="7" id="KW-1185">Reference proteome</keyword>
<evidence type="ECO:0000313" key="7">
    <source>
        <dbReference type="Proteomes" id="UP000532252"/>
    </source>
</evidence>
<protein>
    <submittedName>
        <fullName evidence="6">RHG25 protein</fullName>
    </submittedName>
</protein>
<dbReference type="SMART" id="SM00324">
    <property type="entry name" value="RhoGAP"/>
    <property type="match status" value="1"/>
</dbReference>
<dbReference type="GO" id="GO:0006911">
    <property type="term" value="P:phagocytosis, engulfment"/>
    <property type="evidence" value="ECO:0007669"/>
    <property type="project" value="TreeGrafter"/>
</dbReference>
<dbReference type="GO" id="GO:0007015">
    <property type="term" value="P:actin filament organization"/>
    <property type="evidence" value="ECO:0007669"/>
    <property type="project" value="TreeGrafter"/>
</dbReference>
<dbReference type="EMBL" id="VXBE01008087">
    <property type="protein sequence ID" value="NWS04568.1"/>
    <property type="molecule type" value="Genomic_DNA"/>
</dbReference>
<accession>A0A7K5C9D9</accession>
<proteinExistence type="predicted"/>
<dbReference type="AlphaFoldDB" id="A0A7K5C9D9"/>
<evidence type="ECO:0000256" key="1">
    <source>
        <dbReference type="ARBA" id="ARBA00022468"/>
    </source>
</evidence>
<feature type="compositionally biased region" description="Basic and acidic residues" evidence="4">
    <location>
        <begin position="536"/>
        <end position="553"/>
    </location>
</feature>
<dbReference type="CDD" id="cd04390">
    <property type="entry name" value="RhoGAP_ARHGAP22_24_25"/>
    <property type="match status" value="1"/>
</dbReference>
<dbReference type="FunFam" id="1.10.555.10:FF:000015">
    <property type="entry name" value="rho GTPase-activating protein 25 isoform X1"/>
    <property type="match status" value="1"/>
</dbReference>
<dbReference type="Proteomes" id="UP000532252">
    <property type="component" value="Unassembled WGS sequence"/>
</dbReference>
<organism evidence="6 7">
    <name type="scientific">Motacilla alba</name>
    <name type="common">White wagtail</name>
    <name type="synonym">Pied wagtail</name>
    <dbReference type="NCBI Taxonomy" id="45807"/>
    <lineage>
        <taxon>Eukaryota</taxon>
        <taxon>Metazoa</taxon>
        <taxon>Chordata</taxon>
        <taxon>Craniata</taxon>
        <taxon>Vertebrata</taxon>
        <taxon>Euteleostomi</taxon>
        <taxon>Archelosauria</taxon>
        <taxon>Archosauria</taxon>
        <taxon>Dinosauria</taxon>
        <taxon>Saurischia</taxon>
        <taxon>Theropoda</taxon>
        <taxon>Coelurosauria</taxon>
        <taxon>Aves</taxon>
        <taxon>Neognathae</taxon>
        <taxon>Neoaves</taxon>
        <taxon>Telluraves</taxon>
        <taxon>Australaves</taxon>
        <taxon>Passeriformes</taxon>
        <taxon>Passeroidea</taxon>
        <taxon>Motacillidae</taxon>
        <taxon>Motacilla</taxon>
    </lineage>
</organism>
<feature type="compositionally biased region" description="Low complexity" evidence="4">
    <location>
        <begin position="490"/>
        <end position="509"/>
    </location>
</feature>
<evidence type="ECO:0000313" key="6">
    <source>
        <dbReference type="EMBL" id="NWS04568.1"/>
    </source>
</evidence>
<feature type="domain" description="Rho-GAP" evidence="5">
    <location>
        <begin position="150"/>
        <end position="344"/>
    </location>
</feature>
<dbReference type="GO" id="GO:0005096">
    <property type="term" value="F:GTPase activator activity"/>
    <property type="evidence" value="ECO:0007669"/>
    <property type="project" value="UniProtKB-KW"/>
</dbReference>
<dbReference type="InterPro" id="IPR008936">
    <property type="entry name" value="Rho_GTPase_activation_prot"/>
</dbReference>
<feature type="non-terminal residue" evidence="6">
    <location>
        <position position="631"/>
    </location>
</feature>
<feature type="compositionally biased region" description="Pro residues" evidence="4">
    <location>
        <begin position="348"/>
        <end position="357"/>
    </location>
</feature>
<dbReference type="GO" id="GO:0007165">
    <property type="term" value="P:signal transduction"/>
    <property type="evidence" value="ECO:0007669"/>
    <property type="project" value="InterPro"/>
</dbReference>
<gene>
    <name evidence="6" type="primary">Arhgap25</name>
    <name evidence="6" type="ORF">MOTALB_R14462</name>
</gene>
<reference evidence="6 7" key="1">
    <citation type="submission" date="2019-09" db="EMBL/GenBank/DDBJ databases">
        <title>Bird 10,000 Genomes (B10K) Project - Family phase.</title>
        <authorList>
            <person name="Zhang G."/>
        </authorList>
    </citation>
    <scope>NUCLEOTIDE SEQUENCE [LARGE SCALE GENOMIC DNA]</scope>
    <source>
        <strain evidence="6">B10K-DU-001-75</strain>
        <tissue evidence="6">Muscle</tissue>
    </source>
</reference>
<feature type="region of interest" description="Disordered" evidence="4">
    <location>
        <begin position="611"/>
        <end position="631"/>
    </location>
</feature>
<dbReference type="GO" id="GO:0051058">
    <property type="term" value="P:negative regulation of small GTPase mediated signal transduction"/>
    <property type="evidence" value="ECO:0007669"/>
    <property type="project" value="TreeGrafter"/>
</dbReference>
<keyword evidence="2" id="KW-0597">Phosphoprotein</keyword>
<feature type="non-terminal residue" evidence="6">
    <location>
        <position position="1"/>
    </location>
</feature>
<feature type="compositionally biased region" description="Low complexity" evidence="4">
    <location>
        <begin position="393"/>
        <end position="406"/>
    </location>
</feature>
<dbReference type="PANTHER" id="PTHR15228:SF20">
    <property type="entry name" value="RHO GTPASE-ACTIVATING PROTEIN 25"/>
    <property type="match status" value="1"/>
</dbReference>
<dbReference type="PANTHER" id="PTHR15228">
    <property type="entry name" value="SPERMATHECAL PHYSIOLOGY VARIANT"/>
    <property type="match status" value="1"/>
</dbReference>
<evidence type="ECO:0000259" key="5">
    <source>
        <dbReference type="PROSITE" id="PS50238"/>
    </source>
</evidence>
<evidence type="ECO:0000256" key="4">
    <source>
        <dbReference type="SAM" id="MobiDB-lite"/>
    </source>
</evidence>
<sequence length="631" mass="69351">MSLKLPRNWDFNLKMDAAKIGTERVPGRLPCPGAGAGAEPGSGGTPGPQGHFRGTADDLQTIYENICTFVSQGGCGSRGMGCCPQNPGGAGEAPRAAQEPCVLMASSQAELEEWVKSIRRALGSASGVWKAQRPHLELSRAPVSPGVFGQCLAQTMAHEQRFGQQLVPMVVQKSAEFIREHGVAEEGIFRLPGQDSLVRQLRDAFDAGERPSFDRDTDVHTVASLLKLYLRELPEPVVPWLQYEDFLLCGQALEADETKGHQELLKQLSLLPRDNYNLLSYICRFLYEIQLNSSVNKMSVDNLATVIGVNLIRPRIEDPVVIMRGTPQVQRVMTVMISEHQKLFPPSKDVPPSPPAPTSEKKAPVPRSSVGWGAAEEPRGCPPRQTRDHPNYSSAPCPAASSSGPGEDTEPTAAPGAWKTQPRKRTQTLPSRKSFLAAPGDKGSRDRSDVLAGDFWKSGPRPAACEGHKRTLSHDLFKLLDLHRAAACDSSVAESGEGSGSSPSPASSTSEKEFLPCFSPCHEPKEPASPSSSPAEEPRAEQDSREFLRGVIHKLERDLEEQRSDYEGQMESLQKENYEVWAKVVRLNQDLEQEKKKSGELELRLMNAERSREELEEKTKMLEEQIKNLTK</sequence>
<evidence type="ECO:0000256" key="2">
    <source>
        <dbReference type="ARBA" id="ARBA00022553"/>
    </source>
</evidence>
<evidence type="ECO:0000256" key="3">
    <source>
        <dbReference type="ARBA" id="ARBA00023054"/>
    </source>
</evidence>
<feature type="region of interest" description="Disordered" evidence="4">
    <location>
        <begin position="488"/>
        <end position="553"/>
    </location>
</feature>
<dbReference type="InterPro" id="IPR000198">
    <property type="entry name" value="RhoGAP_dom"/>
</dbReference>
<comment type="caution">
    <text evidence="6">The sequence shown here is derived from an EMBL/GenBank/DDBJ whole genome shotgun (WGS) entry which is preliminary data.</text>
</comment>
<feature type="compositionally biased region" description="Gly residues" evidence="4">
    <location>
        <begin position="34"/>
        <end position="47"/>
    </location>
</feature>
<keyword evidence="1" id="KW-0343">GTPase activation</keyword>
<dbReference type="PROSITE" id="PS50238">
    <property type="entry name" value="RHOGAP"/>
    <property type="match status" value="1"/>
</dbReference>
<dbReference type="Pfam" id="PF00620">
    <property type="entry name" value="RhoGAP"/>
    <property type="match status" value="1"/>
</dbReference>
<dbReference type="GO" id="GO:0001891">
    <property type="term" value="C:phagocytic cup"/>
    <property type="evidence" value="ECO:0007669"/>
    <property type="project" value="TreeGrafter"/>
</dbReference>